<dbReference type="Proteomes" id="UP001270362">
    <property type="component" value="Unassembled WGS sequence"/>
</dbReference>
<dbReference type="AlphaFoldDB" id="A0AAE0X1F0"/>
<accession>A0AAE0X1F0</accession>
<gene>
    <name evidence="1" type="ORF">B0T22DRAFT_290580</name>
</gene>
<evidence type="ECO:0000313" key="2">
    <source>
        <dbReference type="Proteomes" id="UP001270362"/>
    </source>
</evidence>
<proteinExistence type="predicted"/>
<organism evidence="1 2">
    <name type="scientific">Podospora appendiculata</name>
    <dbReference type="NCBI Taxonomy" id="314037"/>
    <lineage>
        <taxon>Eukaryota</taxon>
        <taxon>Fungi</taxon>
        <taxon>Dikarya</taxon>
        <taxon>Ascomycota</taxon>
        <taxon>Pezizomycotina</taxon>
        <taxon>Sordariomycetes</taxon>
        <taxon>Sordariomycetidae</taxon>
        <taxon>Sordariales</taxon>
        <taxon>Podosporaceae</taxon>
        <taxon>Podospora</taxon>
    </lineage>
</organism>
<dbReference type="EMBL" id="JAULSO010000005">
    <property type="protein sequence ID" value="KAK3682631.1"/>
    <property type="molecule type" value="Genomic_DNA"/>
</dbReference>
<evidence type="ECO:0000313" key="1">
    <source>
        <dbReference type="EMBL" id="KAK3682631.1"/>
    </source>
</evidence>
<keyword evidence="2" id="KW-1185">Reference proteome</keyword>
<dbReference type="PANTHER" id="PTHR34724:SF2">
    <property type="entry name" value="OS12G0596101 PROTEIN"/>
    <property type="match status" value="1"/>
</dbReference>
<protein>
    <submittedName>
        <fullName evidence="1">Uncharacterized protein</fullName>
    </submittedName>
</protein>
<reference evidence="1" key="1">
    <citation type="journal article" date="2023" name="Mol. Phylogenet. Evol.">
        <title>Genome-scale phylogeny and comparative genomics of the fungal order Sordariales.</title>
        <authorList>
            <person name="Hensen N."/>
            <person name="Bonometti L."/>
            <person name="Westerberg I."/>
            <person name="Brannstrom I.O."/>
            <person name="Guillou S."/>
            <person name="Cros-Aarteil S."/>
            <person name="Calhoun S."/>
            <person name="Haridas S."/>
            <person name="Kuo A."/>
            <person name="Mondo S."/>
            <person name="Pangilinan J."/>
            <person name="Riley R."/>
            <person name="LaButti K."/>
            <person name="Andreopoulos B."/>
            <person name="Lipzen A."/>
            <person name="Chen C."/>
            <person name="Yan M."/>
            <person name="Daum C."/>
            <person name="Ng V."/>
            <person name="Clum A."/>
            <person name="Steindorff A."/>
            <person name="Ohm R.A."/>
            <person name="Martin F."/>
            <person name="Silar P."/>
            <person name="Natvig D.O."/>
            <person name="Lalanne C."/>
            <person name="Gautier V."/>
            <person name="Ament-Velasquez S.L."/>
            <person name="Kruys A."/>
            <person name="Hutchinson M.I."/>
            <person name="Powell A.J."/>
            <person name="Barry K."/>
            <person name="Miller A.N."/>
            <person name="Grigoriev I.V."/>
            <person name="Debuchy R."/>
            <person name="Gladieux P."/>
            <person name="Hiltunen Thoren M."/>
            <person name="Johannesson H."/>
        </authorList>
    </citation>
    <scope>NUCLEOTIDE SEQUENCE</scope>
    <source>
        <strain evidence="1">CBS 314.62</strain>
    </source>
</reference>
<name>A0AAE0X1F0_9PEZI</name>
<reference evidence="1" key="2">
    <citation type="submission" date="2023-06" db="EMBL/GenBank/DDBJ databases">
        <authorList>
            <consortium name="Lawrence Berkeley National Laboratory"/>
            <person name="Haridas S."/>
            <person name="Hensen N."/>
            <person name="Bonometti L."/>
            <person name="Westerberg I."/>
            <person name="Brannstrom I.O."/>
            <person name="Guillou S."/>
            <person name="Cros-Aarteil S."/>
            <person name="Calhoun S."/>
            <person name="Kuo A."/>
            <person name="Mondo S."/>
            <person name="Pangilinan J."/>
            <person name="Riley R."/>
            <person name="Labutti K."/>
            <person name="Andreopoulos B."/>
            <person name="Lipzen A."/>
            <person name="Chen C."/>
            <person name="Yanf M."/>
            <person name="Daum C."/>
            <person name="Ng V."/>
            <person name="Clum A."/>
            <person name="Steindorff A."/>
            <person name="Ohm R."/>
            <person name="Martin F."/>
            <person name="Silar P."/>
            <person name="Natvig D."/>
            <person name="Lalanne C."/>
            <person name="Gautier V."/>
            <person name="Ament-Velasquez S.L."/>
            <person name="Kruys A."/>
            <person name="Hutchinson M.I."/>
            <person name="Powell A.J."/>
            <person name="Barry K."/>
            <person name="Miller A.N."/>
            <person name="Grigoriev I.V."/>
            <person name="Debuchy R."/>
            <person name="Gladieux P."/>
            <person name="Thoren M.H."/>
            <person name="Johannesson H."/>
        </authorList>
    </citation>
    <scope>NUCLEOTIDE SEQUENCE</scope>
    <source>
        <strain evidence="1">CBS 314.62</strain>
    </source>
</reference>
<sequence length="87" mass="9142">MCYGATCPTCSKQSWKGCGSHLPSVFSGVPEDKWCTCEPKVVVGGTSYPPQAKFEMPVPSFLKGWIGGGAKEDASAAKEGGAKKEEL</sequence>
<comment type="caution">
    <text evidence="1">The sequence shown here is derived from an EMBL/GenBank/DDBJ whole genome shotgun (WGS) entry which is preliminary data.</text>
</comment>
<dbReference type="PANTHER" id="PTHR34724">
    <property type="entry name" value="OS12G0596101 PROTEIN"/>
    <property type="match status" value="1"/>
</dbReference>